<dbReference type="Proteomes" id="UP001189429">
    <property type="component" value="Unassembled WGS sequence"/>
</dbReference>
<feature type="compositionally biased region" description="Low complexity" evidence="1">
    <location>
        <begin position="65"/>
        <end position="81"/>
    </location>
</feature>
<feature type="compositionally biased region" description="Low complexity" evidence="1">
    <location>
        <begin position="236"/>
        <end position="246"/>
    </location>
</feature>
<feature type="region of interest" description="Disordered" evidence="1">
    <location>
        <begin position="55"/>
        <end position="82"/>
    </location>
</feature>
<keyword evidence="3" id="KW-1185">Reference proteome</keyword>
<dbReference type="EMBL" id="CAUYUJ010016064">
    <property type="protein sequence ID" value="CAK0861491.1"/>
    <property type="molecule type" value="Genomic_DNA"/>
</dbReference>
<evidence type="ECO:0008006" key="4">
    <source>
        <dbReference type="Google" id="ProtNLM"/>
    </source>
</evidence>
<feature type="region of interest" description="Disordered" evidence="1">
    <location>
        <begin position="157"/>
        <end position="257"/>
    </location>
</feature>
<comment type="caution">
    <text evidence="2">The sequence shown here is derived from an EMBL/GenBank/DDBJ whole genome shotgun (WGS) entry which is preliminary data.</text>
</comment>
<organism evidence="2 3">
    <name type="scientific">Prorocentrum cordatum</name>
    <dbReference type="NCBI Taxonomy" id="2364126"/>
    <lineage>
        <taxon>Eukaryota</taxon>
        <taxon>Sar</taxon>
        <taxon>Alveolata</taxon>
        <taxon>Dinophyceae</taxon>
        <taxon>Prorocentrales</taxon>
        <taxon>Prorocentraceae</taxon>
        <taxon>Prorocentrum</taxon>
    </lineage>
</organism>
<sequence>MRHALLPELQREVHLEMLTACGDSVTSQWAVCLWVMFCSRPRGKRRMTIPSIEAEPDRRHTACSAARTGPAPTPAAAAEAPLEPERWAAFLERNGAMEQRRRESAQALQGPPAPTAPQPGAGGPPVAPDGVYKRIAGQKSEKELLLEHLRRQKDEEELAPCTFAPQLISKGPHDKSPGGAATLYERAQKREQRRAERERLARSERELREAEECRFQPEFFTKPGRAQVAAPEPLTPRSSAAAARRSAPPPGAQSMAV</sequence>
<evidence type="ECO:0000313" key="3">
    <source>
        <dbReference type="Proteomes" id="UP001189429"/>
    </source>
</evidence>
<gene>
    <name evidence="2" type="ORF">PCOR1329_LOCUS50145</name>
</gene>
<feature type="non-terminal residue" evidence="2">
    <location>
        <position position="257"/>
    </location>
</feature>
<protein>
    <recommendedName>
        <fullName evidence="4">TPX2 C-terminal domain-containing protein</fullName>
    </recommendedName>
</protein>
<proteinExistence type="predicted"/>
<accession>A0ABN9UNJ3</accession>
<feature type="region of interest" description="Disordered" evidence="1">
    <location>
        <begin position="97"/>
        <end position="131"/>
    </location>
</feature>
<feature type="compositionally biased region" description="Basic and acidic residues" evidence="1">
    <location>
        <begin position="186"/>
        <end position="215"/>
    </location>
</feature>
<evidence type="ECO:0000313" key="2">
    <source>
        <dbReference type="EMBL" id="CAK0861491.1"/>
    </source>
</evidence>
<evidence type="ECO:0000256" key="1">
    <source>
        <dbReference type="SAM" id="MobiDB-lite"/>
    </source>
</evidence>
<reference evidence="2" key="1">
    <citation type="submission" date="2023-10" db="EMBL/GenBank/DDBJ databases">
        <authorList>
            <person name="Chen Y."/>
            <person name="Shah S."/>
            <person name="Dougan E. K."/>
            <person name="Thang M."/>
            <person name="Chan C."/>
        </authorList>
    </citation>
    <scope>NUCLEOTIDE SEQUENCE [LARGE SCALE GENOMIC DNA]</scope>
</reference>
<name>A0ABN9UNJ3_9DINO</name>